<dbReference type="GO" id="GO:0006281">
    <property type="term" value="P:DNA repair"/>
    <property type="evidence" value="ECO:0007669"/>
    <property type="project" value="UniProtKB-UniRule"/>
</dbReference>
<evidence type="ECO:0000256" key="10">
    <source>
        <dbReference type="ARBA" id="ARBA00023204"/>
    </source>
</evidence>
<dbReference type="OrthoDB" id="9804325at2"/>
<dbReference type="GO" id="GO:0016887">
    <property type="term" value="F:ATP hydrolysis activity"/>
    <property type="evidence" value="ECO:0007669"/>
    <property type="project" value="RHEA"/>
</dbReference>
<dbReference type="GO" id="GO:0006310">
    <property type="term" value="P:DNA recombination"/>
    <property type="evidence" value="ECO:0007669"/>
    <property type="project" value="UniProtKB-UniRule"/>
</dbReference>
<dbReference type="GO" id="GO:0043138">
    <property type="term" value="F:3'-5' DNA helicase activity"/>
    <property type="evidence" value="ECO:0007669"/>
    <property type="project" value="UniProtKB-EC"/>
</dbReference>
<dbReference type="EC" id="5.6.2.4" evidence="13 15"/>
<organism evidence="19 20">
    <name type="scientific">Dictyobacter aurantiacus</name>
    <dbReference type="NCBI Taxonomy" id="1936993"/>
    <lineage>
        <taxon>Bacteria</taxon>
        <taxon>Bacillati</taxon>
        <taxon>Chloroflexota</taxon>
        <taxon>Ktedonobacteria</taxon>
        <taxon>Ktedonobacterales</taxon>
        <taxon>Dictyobacteraceae</taxon>
        <taxon>Dictyobacter</taxon>
    </lineage>
</organism>
<dbReference type="NCBIfam" id="TIGR00643">
    <property type="entry name" value="recG"/>
    <property type="match status" value="1"/>
</dbReference>
<evidence type="ECO:0000256" key="8">
    <source>
        <dbReference type="ARBA" id="ARBA00023125"/>
    </source>
</evidence>
<dbReference type="Pfam" id="PF19833">
    <property type="entry name" value="RecG_dom3_C"/>
    <property type="match status" value="1"/>
</dbReference>
<evidence type="ECO:0000256" key="2">
    <source>
        <dbReference type="ARBA" id="ARBA00017846"/>
    </source>
</evidence>
<dbReference type="RefSeq" id="WP_126596599.1">
    <property type="nucleotide sequence ID" value="NZ_BIFQ01000001.1"/>
</dbReference>
<keyword evidence="7 15" id="KW-0067">ATP-binding</keyword>
<evidence type="ECO:0000256" key="16">
    <source>
        <dbReference type="SAM" id="MobiDB-lite"/>
    </source>
</evidence>
<keyword evidence="3 15" id="KW-0547">Nucleotide-binding</keyword>
<gene>
    <name evidence="19" type="primary">recG</name>
    <name evidence="19" type="ORF">KDAU_28920</name>
</gene>
<dbReference type="Gene3D" id="2.40.50.140">
    <property type="entry name" value="Nucleic acid-binding proteins"/>
    <property type="match status" value="1"/>
</dbReference>
<name>A0A401ZFJ0_9CHLR</name>
<feature type="domain" description="Helicase ATP-binding" evidence="17">
    <location>
        <begin position="506"/>
        <end position="667"/>
    </location>
</feature>
<comment type="caution">
    <text evidence="19">The sequence shown here is derived from an EMBL/GenBank/DDBJ whole genome shotgun (WGS) entry which is preliminary data.</text>
</comment>
<dbReference type="GO" id="GO:0005524">
    <property type="term" value="F:ATP binding"/>
    <property type="evidence" value="ECO:0007669"/>
    <property type="project" value="UniProtKB-KW"/>
</dbReference>
<dbReference type="Gene3D" id="1.10.150.20">
    <property type="entry name" value="5' to 3' exonuclease, C-terminal subdomain"/>
    <property type="match status" value="1"/>
</dbReference>
<feature type="compositionally biased region" description="Low complexity" evidence="16">
    <location>
        <begin position="99"/>
        <end position="113"/>
    </location>
</feature>
<keyword evidence="20" id="KW-1185">Reference proteome</keyword>
<evidence type="ECO:0000256" key="9">
    <source>
        <dbReference type="ARBA" id="ARBA00023172"/>
    </source>
</evidence>
<evidence type="ECO:0000256" key="12">
    <source>
        <dbReference type="ARBA" id="ARBA00034617"/>
    </source>
</evidence>
<dbReference type="EMBL" id="BIFQ01000001">
    <property type="protein sequence ID" value="GCE05563.1"/>
    <property type="molecule type" value="Genomic_DNA"/>
</dbReference>
<evidence type="ECO:0000256" key="15">
    <source>
        <dbReference type="RuleBase" id="RU363016"/>
    </source>
</evidence>
<keyword evidence="4 15" id="KW-0227">DNA damage</keyword>
<proteinExistence type="inferred from homology"/>
<dbReference type="PANTHER" id="PTHR47964">
    <property type="entry name" value="ATP-DEPENDENT DNA HELICASE HOMOLOG RECG, CHLOROPLASTIC"/>
    <property type="match status" value="1"/>
</dbReference>
<dbReference type="Proteomes" id="UP000287224">
    <property type="component" value="Unassembled WGS sequence"/>
</dbReference>
<feature type="compositionally biased region" description="Low complexity" evidence="16">
    <location>
        <begin position="137"/>
        <end position="147"/>
    </location>
</feature>
<dbReference type="Gene3D" id="3.40.50.300">
    <property type="entry name" value="P-loop containing nucleotide triphosphate hydrolases"/>
    <property type="match status" value="2"/>
</dbReference>
<evidence type="ECO:0000256" key="1">
    <source>
        <dbReference type="ARBA" id="ARBA00007504"/>
    </source>
</evidence>
<comment type="similarity">
    <text evidence="1 15">Belongs to the helicase family. RecG subfamily.</text>
</comment>
<dbReference type="NCBIfam" id="NF008168">
    <property type="entry name" value="PRK10917.2-2"/>
    <property type="match status" value="1"/>
</dbReference>
<dbReference type="InterPro" id="IPR045562">
    <property type="entry name" value="RecG_dom3_C"/>
</dbReference>
<dbReference type="SMART" id="SM00490">
    <property type="entry name" value="HELICc"/>
    <property type="match status" value="1"/>
</dbReference>
<dbReference type="PROSITE" id="PS51192">
    <property type="entry name" value="HELICASE_ATP_BIND_1"/>
    <property type="match status" value="1"/>
</dbReference>
<keyword evidence="10 15" id="KW-0234">DNA repair</keyword>
<evidence type="ECO:0000256" key="4">
    <source>
        <dbReference type="ARBA" id="ARBA00022763"/>
    </source>
</evidence>
<evidence type="ECO:0000256" key="6">
    <source>
        <dbReference type="ARBA" id="ARBA00022806"/>
    </source>
</evidence>
<comment type="catalytic activity">
    <reaction evidence="12 15">
        <text>Couples ATP hydrolysis with the unwinding of duplex DNA by translocating in the 3'-5' direction.</text>
        <dbReference type="EC" id="5.6.2.4"/>
    </reaction>
</comment>
<dbReference type="InterPro" id="IPR012340">
    <property type="entry name" value="NA-bd_OB-fold"/>
</dbReference>
<reference evidence="20" key="1">
    <citation type="submission" date="2018-12" db="EMBL/GenBank/DDBJ databases">
        <title>Tengunoibacter tsumagoiensis gen. nov., sp. nov., Dictyobacter kobayashii sp. nov., D. alpinus sp. nov., and D. joshuensis sp. nov. and description of Dictyobacteraceae fam. nov. within the order Ktedonobacterales isolated from Tengu-no-mugimeshi.</title>
        <authorList>
            <person name="Wang C.M."/>
            <person name="Zheng Y."/>
            <person name="Sakai Y."/>
            <person name="Toyoda A."/>
            <person name="Minakuchi Y."/>
            <person name="Abe K."/>
            <person name="Yokota A."/>
            <person name="Yabe S."/>
        </authorList>
    </citation>
    <scope>NUCLEOTIDE SEQUENCE [LARGE SCALE GENOMIC DNA]</scope>
    <source>
        <strain evidence="20">S-27</strain>
    </source>
</reference>
<keyword evidence="5 15" id="KW-0378">Hydrolase</keyword>
<sequence>MPNSNTATLTTYIERARKVLQHEQRMNHQDLAIKPGGVEAFTARWYSDTSALCESTGQDAGPLQRFTEYLHGYHQQDPIQRAASLRAALAILNELETATPDTPAATRANSKTVSPPPTTSSPANARAQKTVEPRKVAPPAAKANLAAQTSSTNGNHGKSAATPRQARSKESGQDTPNPIRLEAGMSQGHTSLTLLSADITAIPGVGPTAATRLHSLGLRTVRDLLFYFPREHRDYSQLTRIADVPFNEVTTTMGLIWEVEMKRTGNGRTRTIATISDETGKLYVSWFNQPYLQKQLQAAHGTYLVVTGVKQRFGNKVEFSVRSHELPEQGDLLNTGRMVPIYPLTEGLSAKTLRRFTKYVVDRYAKMVPDHLPTSIQSAGRLMMLSRAIEQIHYPDNEELRASAHHRLAFDELFMLQLGMQERRARWQHEAKDGNAFTRYDHRIFLNPGQHNAVADQKKAQSDPSASPLLGSTLWSVIATDKPFEGTLPFSFTAAQNRVINEIFRDMAKSKPMCRLLQGDVGAGKTAVAAAALLLTALNGYQGAIMAPTELLAEQHARSISAMLEPFGVQTVLLTGSQRQRERNAARQALESGQAAVAIGTHALIQDDVNFHSLGLVIVDEQHRFGVEQRDALRQKGLHPHMLVMTATPIPRTLALTLYGDLDVSVIDQLPPGRQKIITRWRTGARRNEAYTQIAHQVAEGRQAFIICPLIEESESLSAKAATTEYERLQREVFPNLRLGLLHGAMKPAEKDQIMHSFRDHELDILVATSVIEVGIDVPNATVMVIEDADRFGLSQLHQFRGRVGRGKHQSYCYVLSAEASIQAQERLGVFQDTDDGFKLSEEDLRLRGPGDFIGVRQSGMPELRIADFSDTALIEQARTLAEQLWQSDPYLRKPEHAPLRERMYLFWQNFMPH</sequence>
<feature type="region of interest" description="Disordered" evidence="16">
    <location>
        <begin position="99"/>
        <end position="183"/>
    </location>
</feature>
<evidence type="ECO:0000256" key="3">
    <source>
        <dbReference type="ARBA" id="ARBA00022741"/>
    </source>
</evidence>
<evidence type="ECO:0000256" key="14">
    <source>
        <dbReference type="ARBA" id="ARBA00048988"/>
    </source>
</evidence>
<dbReference type="SUPFAM" id="SSF50249">
    <property type="entry name" value="Nucleic acid-binding proteins"/>
    <property type="match status" value="1"/>
</dbReference>
<dbReference type="InterPro" id="IPR004609">
    <property type="entry name" value="ATP-dep_DNA_helicase_RecG"/>
</dbReference>
<keyword evidence="6 15" id="KW-0347">Helicase</keyword>
<protein>
    <recommendedName>
        <fullName evidence="2 15">ATP-dependent DNA helicase RecG</fullName>
        <ecNumber evidence="13 15">5.6.2.4</ecNumber>
    </recommendedName>
</protein>
<dbReference type="PANTHER" id="PTHR47964:SF1">
    <property type="entry name" value="ATP-DEPENDENT DNA HELICASE HOMOLOG RECG, CHLOROPLASTIC"/>
    <property type="match status" value="1"/>
</dbReference>
<dbReference type="Pfam" id="PF00270">
    <property type="entry name" value="DEAD"/>
    <property type="match status" value="1"/>
</dbReference>
<dbReference type="InterPro" id="IPR001650">
    <property type="entry name" value="Helicase_C-like"/>
</dbReference>
<accession>A0A401ZFJ0</accession>
<keyword evidence="11" id="KW-0413">Isomerase</keyword>
<comment type="catalytic activity">
    <reaction evidence="14 15">
        <text>ATP + H2O = ADP + phosphate + H(+)</text>
        <dbReference type="Rhea" id="RHEA:13065"/>
        <dbReference type="ChEBI" id="CHEBI:15377"/>
        <dbReference type="ChEBI" id="CHEBI:15378"/>
        <dbReference type="ChEBI" id="CHEBI:30616"/>
        <dbReference type="ChEBI" id="CHEBI:43474"/>
        <dbReference type="ChEBI" id="CHEBI:456216"/>
        <dbReference type="EC" id="5.6.2.4"/>
    </reaction>
</comment>
<dbReference type="InterPro" id="IPR014001">
    <property type="entry name" value="Helicase_ATP-bd"/>
</dbReference>
<dbReference type="CDD" id="cd17992">
    <property type="entry name" value="DEXHc_RecG"/>
    <property type="match status" value="1"/>
</dbReference>
<dbReference type="AlphaFoldDB" id="A0A401ZFJ0"/>
<evidence type="ECO:0000256" key="5">
    <source>
        <dbReference type="ARBA" id="ARBA00022801"/>
    </source>
</evidence>
<dbReference type="InterPro" id="IPR033454">
    <property type="entry name" value="RecG_wedge"/>
</dbReference>
<dbReference type="CDD" id="cd04488">
    <property type="entry name" value="RecG_wedge_OBF"/>
    <property type="match status" value="1"/>
</dbReference>
<dbReference type="GO" id="GO:0003677">
    <property type="term" value="F:DNA binding"/>
    <property type="evidence" value="ECO:0007669"/>
    <property type="project" value="UniProtKB-KW"/>
</dbReference>
<evidence type="ECO:0000259" key="17">
    <source>
        <dbReference type="PROSITE" id="PS51192"/>
    </source>
</evidence>
<evidence type="ECO:0000313" key="20">
    <source>
        <dbReference type="Proteomes" id="UP000287224"/>
    </source>
</evidence>
<dbReference type="InterPro" id="IPR047112">
    <property type="entry name" value="RecG/Mfd"/>
</dbReference>
<keyword evidence="9 15" id="KW-0233">DNA recombination</keyword>
<keyword evidence="8" id="KW-0238">DNA-binding</keyword>
<dbReference type="InterPro" id="IPR027417">
    <property type="entry name" value="P-loop_NTPase"/>
</dbReference>
<dbReference type="Pfam" id="PF00271">
    <property type="entry name" value="Helicase_C"/>
    <property type="match status" value="1"/>
</dbReference>
<evidence type="ECO:0000259" key="18">
    <source>
        <dbReference type="PROSITE" id="PS51194"/>
    </source>
</evidence>
<dbReference type="SUPFAM" id="SSF52540">
    <property type="entry name" value="P-loop containing nucleoside triphosphate hydrolases"/>
    <property type="match status" value="2"/>
</dbReference>
<dbReference type="Pfam" id="PF17191">
    <property type="entry name" value="RecG_wedge"/>
    <property type="match status" value="1"/>
</dbReference>
<evidence type="ECO:0000256" key="7">
    <source>
        <dbReference type="ARBA" id="ARBA00022840"/>
    </source>
</evidence>
<evidence type="ECO:0000256" key="13">
    <source>
        <dbReference type="ARBA" id="ARBA00034808"/>
    </source>
</evidence>
<dbReference type="CDD" id="cd18811">
    <property type="entry name" value="SF2_C_RecG"/>
    <property type="match status" value="1"/>
</dbReference>
<dbReference type="SMART" id="SM00487">
    <property type="entry name" value="DEXDc"/>
    <property type="match status" value="1"/>
</dbReference>
<feature type="domain" description="Helicase C-terminal" evidence="18">
    <location>
        <begin position="690"/>
        <end position="846"/>
    </location>
</feature>
<dbReference type="InterPro" id="IPR011545">
    <property type="entry name" value="DEAD/DEAH_box_helicase_dom"/>
</dbReference>
<comment type="function">
    <text evidence="15">Plays a critical role in recombination and DNA repair. Helps process Holliday junction intermediates to mature products by catalyzing branch migration. Has replication fork regression activity, unwinds stalled or blocked replication forks to make a HJ that can be resolved. Has a DNA unwinding activity characteristic of a DNA helicase with 3'-5' polarity.</text>
</comment>
<evidence type="ECO:0000313" key="19">
    <source>
        <dbReference type="EMBL" id="GCE05563.1"/>
    </source>
</evidence>
<dbReference type="PROSITE" id="PS51194">
    <property type="entry name" value="HELICASE_CTER"/>
    <property type="match status" value="1"/>
</dbReference>
<evidence type="ECO:0000256" key="11">
    <source>
        <dbReference type="ARBA" id="ARBA00023235"/>
    </source>
</evidence>